<dbReference type="InterPro" id="IPR017853">
    <property type="entry name" value="GH"/>
</dbReference>
<dbReference type="NCBIfam" id="TIGR00217">
    <property type="entry name" value="malQ"/>
    <property type="match status" value="1"/>
</dbReference>
<name>A0ABM6JJN4_9GAMM</name>
<evidence type="ECO:0000256" key="3">
    <source>
        <dbReference type="ARBA" id="ARBA00012560"/>
    </source>
</evidence>
<evidence type="ECO:0000256" key="6">
    <source>
        <dbReference type="ARBA" id="ARBA00022679"/>
    </source>
</evidence>
<dbReference type="SUPFAM" id="SSF51445">
    <property type="entry name" value="(Trans)glycosidases"/>
    <property type="match status" value="1"/>
</dbReference>
<evidence type="ECO:0000256" key="4">
    <source>
        <dbReference type="ARBA" id="ARBA00020295"/>
    </source>
</evidence>
<evidence type="ECO:0000313" key="12">
    <source>
        <dbReference type="Proteomes" id="UP000191820"/>
    </source>
</evidence>
<dbReference type="RefSeq" id="WP_080915787.1">
    <property type="nucleotide sequence ID" value="NZ_CP020472.1"/>
</dbReference>
<evidence type="ECO:0000256" key="10">
    <source>
        <dbReference type="RuleBase" id="RU361207"/>
    </source>
</evidence>
<protein>
    <recommendedName>
        <fullName evidence="4 10">4-alpha-glucanotransferase</fullName>
        <ecNumber evidence="3 10">2.4.1.25</ecNumber>
    </recommendedName>
    <alternativeName>
        <fullName evidence="8 10">Amylomaltase</fullName>
    </alternativeName>
    <alternativeName>
        <fullName evidence="9 10">Disproportionating enzyme</fullName>
    </alternativeName>
</protein>
<comment type="similarity">
    <text evidence="2 10">Belongs to the disproportionating enzyme family.</text>
</comment>
<keyword evidence="12" id="KW-1185">Reference proteome</keyword>
<dbReference type="EC" id="2.4.1.25" evidence="3 10"/>
<evidence type="ECO:0000256" key="9">
    <source>
        <dbReference type="ARBA" id="ARBA00031501"/>
    </source>
</evidence>
<evidence type="ECO:0000256" key="5">
    <source>
        <dbReference type="ARBA" id="ARBA00022676"/>
    </source>
</evidence>
<keyword evidence="6 10" id="KW-0808">Transferase</keyword>
<dbReference type="PANTHER" id="PTHR32438:SF5">
    <property type="entry name" value="4-ALPHA-GLUCANOTRANSFERASE DPE1, CHLOROPLASTIC_AMYLOPLASTIC"/>
    <property type="match status" value="1"/>
</dbReference>
<keyword evidence="5 10" id="KW-0328">Glycosyltransferase</keyword>
<sequence>MGLEKLLYLQGVGAEFIDCFGNHVHISPNDRKGILTSMCLAPHQSDVDGALSVLNDKFIEQRIHELDVAPWLKPIGAFQWTYVDEPYVELCLTENFIGYIRLHLFSEQNESFRFQIHSSQLTAIGDYKTNDCLYIKYHFLLNEHQNNAIGLGYHQLTCSLDSDNHVTEYLCQLMLAPRQAYSGSLSEPLSSVRHHQQTTGNFSLSKKANPWGISTQLYSIKSESQWGVGDFNDLQKLIVFSAEQGADFILLNPLHALDLPSHISPYSPDDRRRLNPLYIHIESVKEYDSVKHVLSTPDWQINKHKLSENSLLDYAEVYKLKQRVFCLLFDTFIEENQSALTDRFQAFSDFKKQHEQALQQYADWQVGHHKEDSCQATFSNPDFWCYLQFVATSQLSLCQLTAKSVGMSIGLIRDMAVGASPTGSEVQQNADYFCANANIGAPPDPFAPQGQNWGLAPMDPIKLQQLNFLHFIDLIRSNMQSCGGLRIDHVMGLLRLWWWPKNLSLGGGAYVYYPLDALLAILSLESQRAQCIVIGEDLGIVPPEIVQNLSNANIFSNELFYFSKQNDGFTSPEHYKCQSLMMLANHDVPTLSAWWHGNDIELRQQLNLINLQQQQEMLNERDHEKHQLIHLFCQKGILLFEGDINRIEFDEVLRAWLQLSASGNSSLYSVQLEDLICETMPVNIPGTWKEYPNWRRRLSMSLEHITTSDAIKQRLSVINHSRMTDAQFDQ</sequence>
<evidence type="ECO:0000256" key="1">
    <source>
        <dbReference type="ARBA" id="ARBA00000439"/>
    </source>
</evidence>
<comment type="catalytic activity">
    <reaction evidence="1 10">
        <text>Transfers a segment of a (1-&gt;4)-alpha-D-glucan to a new position in an acceptor, which may be glucose or a (1-&gt;4)-alpha-D-glucan.</text>
        <dbReference type="EC" id="2.4.1.25"/>
    </reaction>
</comment>
<evidence type="ECO:0000313" key="11">
    <source>
        <dbReference type="EMBL" id="ARD22459.1"/>
    </source>
</evidence>
<evidence type="ECO:0000256" key="7">
    <source>
        <dbReference type="ARBA" id="ARBA00023277"/>
    </source>
</evidence>
<gene>
    <name evidence="11" type="ORF">SJ2017_2161</name>
</gene>
<dbReference type="EMBL" id="CP020472">
    <property type="protein sequence ID" value="ARD22459.1"/>
    <property type="molecule type" value="Genomic_DNA"/>
</dbReference>
<dbReference type="Proteomes" id="UP000191820">
    <property type="component" value="Chromosome"/>
</dbReference>
<organism evidence="11 12">
    <name type="scientific">Shewanella japonica</name>
    <dbReference type="NCBI Taxonomy" id="93973"/>
    <lineage>
        <taxon>Bacteria</taxon>
        <taxon>Pseudomonadati</taxon>
        <taxon>Pseudomonadota</taxon>
        <taxon>Gammaproteobacteria</taxon>
        <taxon>Alteromonadales</taxon>
        <taxon>Shewanellaceae</taxon>
        <taxon>Shewanella</taxon>
    </lineage>
</organism>
<accession>A0ABM6JJN4</accession>
<keyword evidence="7 10" id="KW-0119">Carbohydrate metabolism</keyword>
<evidence type="ECO:0000256" key="2">
    <source>
        <dbReference type="ARBA" id="ARBA00005684"/>
    </source>
</evidence>
<dbReference type="Pfam" id="PF02446">
    <property type="entry name" value="Glyco_hydro_77"/>
    <property type="match status" value="2"/>
</dbReference>
<reference evidence="11 12" key="1">
    <citation type="submission" date="2017-03" db="EMBL/GenBank/DDBJ databases">
        <title>Genome sequencing of Shewanella japonica KCTC 22435.</title>
        <authorList>
            <person name="Kim K.M."/>
        </authorList>
    </citation>
    <scope>NUCLEOTIDE SEQUENCE [LARGE SCALE GENOMIC DNA]</scope>
    <source>
        <strain evidence="11 12">KCTC 22435</strain>
    </source>
</reference>
<dbReference type="PANTHER" id="PTHR32438">
    <property type="entry name" value="4-ALPHA-GLUCANOTRANSFERASE DPE1, CHLOROPLASTIC/AMYLOPLASTIC"/>
    <property type="match status" value="1"/>
</dbReference>
<evidence type="ECO:0000256" key="8">
    <source>
        <dbReference type="ARBA" id="ARBA00031423"/>
    </source>
</evidence>
<dbReference type="InterPro" id="IPR003385">
    <property type="entry name" value="Glyco_hydro_77"/>
</dbReference>
<proteinExistence type="inferred from homology"/>
<dbReference type="Gene3D" id="3.20.20.80">
    <property type="entry name" value="Glycosidases"/>
    <property type="match status" value="1"/>
</dbReference>